<dbReference type="Pfam" id="PF00071">
    <property type="entry name" value="Ras"/>
    <property type="match status" value="1"/>
</dbReference>
<dbReference type="EMBL" id="AMQN01013715">
    <property type="status" value="NOT_ANNOTATED_CDS"/>
    <property type="molecule type" value="Genomic_DNA"/>
</dbReference>
<feature type="non-terminal residue" evidence="3">
    <location>
        <position position="166"/>
    </location>
</feature>
<sequence length="166" mass="18828">MLGDTGVGKTALLQQFMTSEYMGAIETSFDDDCEKTVSVLLDGEETMVDFVDVRRDQVGLLLQSTNKHVEGYVLNFSITEHTSFQYVHDLVYEIRQERGSSKAVILVANKSDLVRSREVTEEELYDLCQSNDCKYVEVSAALNHKVDELLVGIVKQIRLNSKREKK</sequence>
<dbReference type="AlphaFoldDB" id="R7TKF8"/>
<dbReference type="InterPro" id="IPR051641">
    <property type="entry name" value="RGK_GTP-binding_reg"/>
</dbReference>
<evidence type="ECO:0000256" key="1">
    <source>
        <dbReference type="ARBA" id="ARBA00008846"/>
    </source>
</evidence>
<evidence type="ECO:0000313" key="3">
    <source>
        <dbReference type="EMBL" id="ELT91600.1"/>
    </source>
</evidence>
<dbReference type="SUPFAM" id="SSF52540">
    <property type="entry name" value="P-loop containing nucleoside triphosphate hydrolases"/>
    <property type="match status" value="1"/>
</dbReference>
<gene>
    <name evidence="3" type="ORF">CAPTEDRAFT_65790</name>
</gene>
<dbReference type="InterPro" id="IPR001806">
    <property type="entry name" value="Small_GTPase"/>
</dbReference>
<organism evidence="3">
    <name type="scientific">Capitella teleta</name>
    <name type="common">Polychaete worm</name>
    <dbReference type="NCBI Taxonomy" id="283909"/>
    <lineage>
        <taxon>Eukaryota</taxon>
        <taxon>Metazoa</taxon>
        <taxon>Spiralia</taxon>
        <taxon>Lophotrochozoa</taxon>
        <taxon>Annelida</taxon>
        <taxon>Polychaeta</taxon>
        <taxon>Sedentaria</taxon>
        <taxon>Scolecida</taxon>
        <taxon>Capitellidae</taxon>
        <taxon>Capitella</taxon>
    </lineage>
</organism>
<dbReference type="HOGENOM" id="CLU_041217_3_3_1"/>
<dbReference type="EMBL" id="KB310419">
    <property type="protein sequence ID" value="ELT91600.1"/>
    <property type="molecule type" value="Genomic_DNA"/>
</dbReference>
<evidence type="ECO:0000313" key="5">
    <source>
        <dbReference type="Proteomes" id="UP000014760"/>
    </source>
</evidence>
<dbReference type="PROSITE" id="PS51419">
    <property type="entry name" value="RAB"/>
    <property type="match status" value="1"/>
</dbReference>
<dbReference type="Proteomes" id="UP000014760">
    <property type="component" value="Unassembled WGS sequence"/>
</dbReference>
<evidence type="ECO:0000313" key="4">
    <source>
        <dbReference type="EnsemblMetazoa" id="CapteP65790"/>
    </source>
</evidence>
<dbReference type="PANTHER" id="PTHR45775">
    <property type="entry name" value="RAD, GEM/KIR FAMILY MEMBER 2, ISOFORM C"/>
    <property type="match status" value="1"/>
</dbReference>
<dbReference type="PROSITE" id="PS51421">
    <property type="entry name" value="RAS"/>
    <property type="match status" value="1"/>
</dbReference>
<dbReference type="InterPro" id="IPR027417">
    <property type="entry name" value="P-loop_NTPase"/>
</dbReference>
<accession>R7TKF8</accession>
<dbReference type="SMART" id="SM00175">
    <property type="entry name" value="RAB"/>
    <property type="match status" value="1"/>
</dbReference>
<dbReference type="GO" id="GO:0005525">
    <property type="term" value="F:GTP binding"/>
    <property type="evidence" value="ECO:0007669"/>
    <property type="project" value="InterPro"/>
</dbReference>
<keyword evidence="5" id="KW-1185">Reference proteome</keyword>
<proteinExistence type="inferred from homology"/>
<dbReference type="GO" id="GO:0005246">
    <property type="term" value="F:calcium channel regulator activity"/>
    <property type="evidence" value="ECO:0007669"/>
    <property type="project" value="TreeGrafter"/>
</dbReference>
<comment type="similarity">
    <text evidence="1">Belongs to the small GTPase superfamily. RGK family.</text>
</comment>
<evidence type="ECO:0000256" key="2">
    <source>
        <dbReference type="ARBA" id="ARBA00022553"/>
    </source>
</evidence>
<name>R7TKF8_CAPTE</name>
<dbReference type="Gene3D" id="3.40.50.300">
    <property type="entry name" value="P-loop containing nucleotide triphosphate hydrolases"/>
    <property type="match status" value="1"/>
</dbReference>
<keyword evidence="2" id="KW-0597">Phosphoprotein</keyword>
<reference evidence="5" key="1">
    <citation type="submission" date="2012-12" db="EMBL/GenBank/DDBJ databases">
        <authorList>
            <person name="Hellsten U."/>
            <person name="Grimwood J."/>
            <person name="Chapman J.A."/>
            <person name="Shapiro H."/>
            <person name="Aerts A."/>
            <person name="Otillar R.P."/>
            <person name="Terry A.Y."/>
            <person name="Boore J.L."/>
            <person name="Simakov O."/>
            <person name="Marletaz F."/>
            <person name="Cho S.-J."/>
            <person name="Edsinger-Gonzales E."/>
            <person name="Havlak P."/>
            <person name="Kuo D.-H."/>
            <person name="Larsson T."/>
            <person name="Lv J."/>
            <person name="Arendt D."/>
            <person name="Savage R."/>
            <person name="Osoegawa K."/>
            <person name="de Jong P."/>
            <person name="Lindberg D.R."/>
            <person name="Seaver E.C."/>
            <person name="Weisblat D.A."/>
            <person name="Putnam N.H."/>
            <person name="Grigoriev I.V."/>
            <person name="Rokhsar D.S."/>
        </authorList>
    </citation>
    <scope>NUCLEOTIDE SEQUENCE</scope>
    <source>
        <strain evidence="5">I ESC-2004</strain>
    </source>
</reference>
<dbReference type="SMART" id="SM00173">
    <property type="entry name" value="RAS"/>
    <property type="match status" value="1"/>
</dbReference>
<reference evidence="4" key="3">
    <citation type="submission" date="2015-06" db="UniProtKB">
        <authorList>
            <consortium name="EnsemblMetazoa"/>
        </authorList>
    </citation>
    <scope>IDENTIFICATION</scope>
</reference>
<dbReference type="SMART" id="SM00174">
    <property type="entry name" value="RHO"/>
    <property type="match status" value="1"/>
</dbReference>
<protein>
    <recommendedName>
        <fullName evidence="6">Small monomeric GTPase</fullName>
    </recommendedName>
</protein>
<dbReference type="GO" id="GO:0003924">
    <property type="term" value="F:GTPase activity"/>
    <property type="evidence" value="ECO:0007669"/>
    <property type="project" value="InterPro"/>
</dbReference>
<dbReference type="GO" id="GO:0005886">
    <property type="term" value="C:plasma membrane"/>
    <property type="evidence" value="ECO:0007669"/>
    <property type="project" value="TreeGrafter"/>
</dbReference>
<dbReference type="PANTHER" id="PTHR45775:SF6">
    <property type="entry name" value="RAD, GEM_KIR FAMILY MEMBER 2, ISOFORM C"/>
    <property type="match status" value="1"/>
</dbReference>
<evidence type="ECO:0008006" key="6">
    <source>
        <dbReference type="Google" id="ProtNLM"/>
    </source>
</evidence>
<dbReference type="EnsemblMetazoa" id="CapteT65790">
    <property type="protein sequence ID" value="CapteP65790"/>
    <property type="gene ID" value="CapteG65790"/>
</dbReference>
<dbReference type="OrthoDB" id="5239715at2759"/>
<reference evidence="3 5" key="2">
    <citation type="journal article" date="2013" name="Nature">
        <title>Insights into bilaterian evolution from three spiralian genomes.</title>
        <authorList>
            <person name="Simakov O."/>
            <person name="Marletaz F."/>
            <person name="Cho S.J."/>
            <person name="Edsinger-Gonzales E."/>
            <person name="Havlak P."/>
            <person name="Hellsten U."/>
            <person name="Kuo D.H."/>
            <person name="Larsson T."/>
            <person name="Lv J."/>
            <person name="Arendt D."/>
            <person name="Savage R."/>
            <person name="Osoegawa K."/>
            <person name="de Jong P."/>
            <person name="Grimwood J."/>
            <person name="Chapman J.A."/>
            <person name="Shapiro H."/>
            <person name="Aerts A."/>
            <person name="Otillar R.P."/>
            <person name="Terry A.Y."/>
            <person name="Boore J.L."/>
            <person name="Grigoriev I.V."/>
            <person name="Lindberg D.R."/>
            <person name="Seaver E.C."/>
            <person name="Weisblat D.A."/>
            <person name="Putnam N.H."/>
            <person name="Rokhsar D.S."/>
        </authorList>
    </citation>
    <scope>NUCLEOTIDE SEQUENCE</scope>
    <source>
        <strain evidence="3 5">I ESC-2004</strain>
    </source>
</reference>
<dbReference type="OMA" id="CEAHFIP"/>
<dbReference type="STRING" id="283909.R7TKF8"/>